<name>A0A9C9NEX4_9HYPH</name>
<feature type="domain" description="HTH cro/C1-type" evidence="1">
    <location>
        <begin position="85"/>
        <end position="125"/>
    </location>
</feature>
<dbReference type="InterPro" id="IPR010982">
    <property type="entry name" value="Lambda_DNA-bd_dom_sf"/>
</dbReference>
<sequence>MRTSALLFTISGKAVEVFHAVPRRERAFSGIRGAPFVRAVSVCGGGFSNKGECSEAHHNEDVAVDHWGTRLKAALQARQIGKHYALAVELGVHESAISRWLQGLAISVPHLIALCQTLDISIDWLLTGQGSMTQHKLPMADSAEATRILFQDITRRDMTTTASVLAVLLERMTAIEH</sequence>
<dbReference type="GO" id="GO:0003677">
    <property type="term" value="F:DNA binding"/>
    <property type="evidence" value="ECO:0007669"/>
    <property type="project" value="InterPro"/>
</dbReference>
<proteinExistence type="predicted"/>
<protein>
    <submittedName>
        <fullName evidence="2">XRE family transcriptional regulator</fullName>
    </submittedName>
</protein>
<dbReference type="InterPro" id="IPR001387">
    <property type="entry name" value="Cro/C1-type_HTH"/>
</dbReference>
<dbReference type="Gene3D" id="1.10.260.40">
    <property type="entry name" value="lambda repressor-like DNA-binding domains"/>
    <property type="match status" value="1"/>
</dbReference>
<evidence type="ECO:0000313" key="3">
    <source>
        <dbReference type="Proteomes" id="UP000885680"/>
    </source>
</evidence>
<dbReference type="Pfam" id="PF01381">
    <property type="entry name" value="HTH_3"/>
    <property type="match status" value="1"/>
</dbReference>
<evidence type="ECO:0000313" key="2">
    <source>
        <dbReference type="EMBL" id="HET99922.1"/>
    </source>
</evidence>
<dbReference type="SMART" id="SM00530">
    <property type="entry name" value="HTH_XRE"/>
    <property type="match status" value="1"/>
</dbReference>
<organism evidence="2 3">
    <name type="scientific">Aurantimonas coralicida</name>
    <dbReference type="NCBI Taxonomy" id="182270"/>
    <lineage>
        <taxon>Bacteria</taxon>
        <taxon>Pseudomonadati</taxon>
        <taxon>Pseudomonadota</taxon>
        <taxon>Alphaproteobacteria</taxon>
        <taxon>Hyphomicrobiales</taxon>
        <taxon>Aurantimonadaceae</taxon>
        <taxon>Aurantimonas</taxon>
    </lineage>
</organism>
<dbReference type="EMBL" id="DRGN01000079">
    <property type="protein sequence ID" value="HET99922.1"/>
    <property type="molecule type" value="Genomic_DNA"/>
</dbReference>
<comment type="caution">
    <text evidence="2">The sequence shown here is derived from an EMBL/GenBank/DDBJ whole genome shotgun (WGS) entry which is preliminary data.</text>
</comment>
<reference evidence="2" key="1">
    <citation type="journal article" date="2020" name="mSystems">
        <title>Genome- and Community-Level Interaction Insights into Carbon Utilization and Element Cycling Functions of Hydrothermarchaeota in Hydrothermal Sediment.</title>
        <authorList>
            <person name="Zhou Z."/>
            <person name="Liu Y."/>
            <person name="Xu W."/>
            <person name="Pan J."/>
            <person name="Luo Z.H."/>
            <person name="Li M."/>
        </authorList>
    </citation>
    <scope>NUCLEOTIDE SEQUENCE</scope>
    <source>
        <strain evidence="2">HyVt-347</strain>
    </source>
</reference>
<dbReference type="SUPFAM" id="SSF47413">
    <property type="entry name" value="lambda repressor-like DNA-binding domains"/>
    <property type="match status" value="1"/>
</dbReference>
<dbReference type="Proteomes" id="UP000885680">
    <property type="component" value="Unassembled WGS sequence"/>
</dbReference>
<evidence type="ECO:0000259" key="1">
    <source>
        <dbReference type="PROSITE" id="PS50943"/>
    </source>
</evidence>
<dbReference type="PROSITE" id="PS50943">
    <property type="entry name" value="HTH_CROC1"/>
    <property type="match status" value="1"/>
</dbReference>
<dbReference type="CDD" id="cd00093">
    <property type="entry name" value="HTH_XRE"/>
    <property type="match status" value="1"/>
</dbReference>
<accession>A0A9C9NEX4</accession>
<dbReference type="AlphaFoldDB" id="A0A9C9NEX4"/>
<gene>
    <name evidence="2" type="ORF">ENH89_06080</name>
</gene>